<organism evidence="1 2">
    <name type="scientific">Hibiscus sabdariffa</name>
    <name type="common">roselle</name>
    <dbReference type="NCBI Taxonomy" id="183260"/>
    <lineage>
        <taxon>Eukaryota</taxon>
        <taxon>Viridiplantae</taxon>
        <taxon>Streptophyta</taxon>
        <taxon>Embryophyta</taxon>
        <taxon>Tracheophyta</taxon>
        <taxon>Spermatophyta</taxon>
        <taxon>Magnoliopsida</taxon>
        <taxon>eudicotyledons</taxon>
        <taxon>Gunneridae</taxon>
        <taxon>Pentapetalae</taxon>
        <taxon>rosids</taxon>
        <taxon>malvids</taxon>
        <taxon>Malvales</taxon>
        <taxon>Malvaceae</taxon>
        <taxon>Malvoideae</taxon>
        <taxon>Hibiscus</taxon>
    </lineage>
</organism>
<evidence type="ECO:0000313" key="1">
    <source>
        <dbReference type="EMBL" id="KAK8980653.1"/>
    </source>
</evidence>
<gene>
    <name evidence="1" type="ORF">V6N11_072968</name>
</gene>
<evidence type="ECO:0000313" key="2">
    <source>
        <dbReference type="Proteomes" id="UP001396334"/>
    </source>
</evidence>
<reference evidence="1 2" key="1">
    <citation type="journal article" date="2024" name="G3 (Bethesda)">
        <title>Genome assembly of Hibiscus sabdariffa L. provides insights into metabolisms of medicinal natural products.</title>
        <authorList>
            <person name="Kim T."/>
        </authorList>
    </citation>
    <scope>NUCLEOTIDE SEQUENCE [LARGE SCALE GENOMIC DNA]</scope>
    <source>
        <strain evidence="1">TK-2024</strain>
        <tissue evidence="1">Old leaves</tissue>
    </source>
</reference>
<proteinExistence type="predicted"/>
<dbReference type="EMBL" id="JBBPBN010000092">
    <property type="protein sequence ID" value="KAK8980653.1"/>
    <property type="molecule type" value="Genomic_DNA"/>
</dbReference>
<sequence length="100" mass="11890">MESECKDLWIEAMEYELHSSHDNHTFELVKLPKGNSVTLWYSFDDYVIFTDEGEPEYYEDDMESECKDLWIEAMEYELHSSHDNHTFELVKLTKGNSVTL</sequence>
<dbReference type="Proteomes" id="UP001396334">
    <property type="component" value="Unassembled WGS sequence"/>
</dbReference>
<comment type="caution">
    <text evidence="1">The sequence shown here is derived from an EMBL/GenBank/DDBJ whole genome shotgun (WGS) entry which is preliminary data.</text>
</comment>
<keyword evidence="2" id="KW-1185">Reference proteome</keyword>
<accession>A0ABR2NWS8</accession>
<name>A0ABR2NWS8_9ROSI</name>
<protein>
    <submittedName>
        <fullName evidence="1">Uncharacterized protein</fullName>
    </submittedName>
</protein>